<evidence type="ECO:0000313" key="1">
    <source>
        <dbReference type="EMBL" id="OGH05063.1"/>
    </source>
</evidence>
<protein>
    <submittedName>
        <fullName evidence="1">Uncharacterized protein</fullName>
    </submittedName>
</protein>
<accession>A0A1F6H3X8</accession>
<evidence type="ECO:0000313" key="2">
    <source>
        <dbReference type="Proteomes" id="UP000177583"/>
    </source>
</evidence>
<gene>
    <name evidence="1" type="ORF">A2557_08815</name>
</gene>
<organism evidence="1 2">
    <name type="scientific">Candidatus Lambdaproteobacteria bacterium RIFOXYD2_FULL_56_26</name>
    <dbReference type="NCBI Taxonomy" id="1817773"/>
    <lineage>
        <taxon>Bacteria</taxon>
        <taxon>Pseudomonadati</taxon>
        <taxon>Pseudomonadota</taxon>
        <taxon>Candidatus Lambdaproteobacteria</taxon>
    </lineage>
</organism>
<comment type="caution">
    <text evidence="1">The sequence shown here is derived from an EMBL/GenBank/DDBJ whole genome shotgun (WGS) entry which is preliminary data.</text>
</comment>
<proteinExistence type="predicted"/>
<reference evidence="1 2" key="1">
    <citation type="journal article" date="2016" name="Nat. Commun.">
        <title>Thousands of microbial genomes shed light on interconnected biogeochemical processes in an aquifer system.</title>
        <authorList>
            <person name="Anantharaman K."/>
            <person name="Brown C.T."/>
            <person name="Hug L.A."/>
            <person name="Sharon I."/>
            <person name="Castelle C.J."/>
            <person name="Probst A.J."/>
            <person name="Thomas B.C."/>
            <person name="Singh A."/>
            <person name="Wilkins M.J."/>
            <person name="Karaoz U."/>
            <person name="Brodie E.L."/>
            <person name="Williams K.H."/>
            <person name="Hubbard S.S."/>
            <person name="Banfield J.F."/>
        </authorList>
    </citation>
    <scope>NUCLEOTIDE SEQUENCE [LARGE SCALE GENOMIC DNA]</scope>
</reference>
<dbReference type="AlphaFoldDB" id="A0A1F6H3X8"/>
<dbReference type="Proteomes" id="UP000177583">
    <property type="component" value="Unassembled WGS sequence"/>
</dbReference>
<name>A0A1F6H3X8_9PROT</name>
<dbReference type="EMBL" id="MFNF01000001">
    <property type="protein sequence ID" value="OGH05063.1"/>
    <property type="molecule type" value="Genomic_DNA"/>
</dbReference>
<sequence>MRFWLFCIAFGWVGLPLFAQEALNERSQVKLNYLKALANEQAGRYDQAHRGYRSLPLGLATRKQRLFLVELRRDTPAQAPDAESLAYQVRYLLYQEEAPLAYQTLKNSPLSSEELTLERARLELFFGRLPQAKVLLAAPKEPEQEALRIDRLELTFWLHLLEGDPKAAYEVGQKLEGQLLYLPRQSWTKLLFPPNREDLERWLLLFPDSEALLEELIDLYKEQKDWAALDRLCQQQAGAGLPEPRMSLCRFWELLALGESDFRIEAEMSPKELGPAGFEELAQRALAEEDWSALERIGQDYSKAFPQLEDGERYLALGLSRSSAEKTGSP</sequence>